<evidence type="ECO:0000313" key="1">
    <source>
        <dbReference type="EMBL" id="CUO58984.1"/>
    </source>
</evidence>
<dbReference type="Proteomes" id="UP000095709">
    <property type="component" value="Unassembled WGS sequence"/>
</dbReference>
<proteinExistence type="predicted"/>
<gene>
    <name evidence="1" type="ORF">ERS852406_02326</name>
    <name evidence="2" type="ORF">ERS852498_01201</name>
</gene>
<sequence length="32" mass="3827">MQRMIDTVSKMDMSAHPKVTELIEWRKAYDES</sequence>
<dbReference type="EMBL" id="CYYV01000011">
    <property type="protein sequence ID" value="CUO58984.1"/>
    <property type="molecule type" value="Genomic_DNA"/>
</dbReference>
<dbReference type="AlphaFoldDB" id="A0A174KHQ5"/>
<dbReference type="EMBL" id="CZAL01000005">
    <property type="protein sequence ID" value="CUP07947.1"/>
    <property type="molecule type" value="Genomic_DNA"/>
</dbReference>
<reference evidence="3 4" key="1">
    <citation type="submission" date="2015-09" db="EMBL/GenBank/DDBJ databases">
        <authorList>
            <consortium name="Pathogen Informatics"/>
        </authorList>
    </citation>
    <scope>NUCLEOTIDE SEQUENCE [LARGE SCALE GENOMIC DNA]</scope>
    <source>
        <strain evidence="1 3">2789STDY5608849</strain>
        <strain evidence="2 4">2789STDY5834885</strain>
    </source>
</reference>
<dbReference type="Proteomes" id="UP000095706">
    <property type="component" value="Unassembled WGS sequence"/>
</dbReference>
<organism evidence="1 3">
    <name type="scientific">Fusicatenibacter saccharivorans</name>
    <dbReference type="NCBI Taxonomy" id="1150298"/>
    <lineage>
        <taxon>Bacteria</taxon>
        <taxon>Bacillati</taxon>
        <taxon>Bacillota</taxon>
        <taxon>Clostridia</taxon>
        <taxon>Lachnospirales</taxon>
        <taxon>Lachnospiraceae</taxon>
        <taxon>Fusicatenibacter</taxon>
    </lineage>
</organism>
<evidence type="ECO:0000313" key="4">
    <source>
        <dbReference type="Proteomes" id="UP000095709"/>
    </source>
</evidence>
<evidence type="ECO:0000313" key="2">
    <source>
        <dbReference type="EMBL" id="CUP07947.1"/>
    </source>
</evidence>
<name>A0A174KHQ5_9FIRM</name>
<accession>A0A174KHQ5</accession>
<evidence type="ECO:0000313" key="3">
    <source>
        <dbReference type="Proteomes" id="UP000095706"/>
    </source>
</evidence>
<protein>
    <submittedName>
        <fullName evidence="1">Uncharacterized protein</fullName>
    </submittedName>
</protein>